<evidence type="ECO:0000313" key="2">
    <source>
        <dbReference type="Proteomes" id="UP000824120"/>
    </source>
</evidence>
<reference evidence="1 2" key="1">
    <citation type="submission" date="2020-09" db="EMBL/GenBank/DDBJ databases">
        <title>De no assembly of potato wild relative species, Solanum commersonii.</title>
        <authorList>
            <person name="Cho K."/>
        </authorList>
    </citation>
    <scope>NUCLEOTIDE SEQUENCE [LARGE SCALE GENOMIC DNA]</scope>
    <source>
        <strain evidence="1">LZ3.2</strain>
        <tissue evidence="1">Leaf</tissue>
    </source>
</reference>
<evidence type="ECO:0000313" key="1">
    <source>
        <dbReference type="EMBL" id="KAG5577482.1"/>
    </source>
</evidence>
<dbReference type="Proteomes" id="UP000824120">
    <property type="component" value="Chromosome 11"/>
</dbReference>
<comment type="caution">
    <text evidence="1">The sequence shown here is derived from an EMBL/GenBank/DDBJ whole genome shotgun (WGS) entry which is preliminary data.</text>
</comment>
<dbReference type="AlphaFoldDB" id="A0A9J5WPH7"/>
<dbReference type="EMBL" id="JACXVP010000011">
    <property type="protein sequence ID" value="KAG5577482.1"/>
    <property type="molecule type" value="Genomic_DNA"/>
</dbReference>
<proteinExistence type="predicted"/>
<protein>
    <submittedName>
        <fullName evidence="1">Uncharacterized protein</fullName>
    </submittedName>
</protein>
<accession>A0A9J5WPH7</accession>
<name>A0A9J5WPH7_SOLCO</name>
<keyword evidence="2" id="KW-1185">Reference proteome</keyword>
<gene>
    <name evidence="1" type="ORF">H5410_057616</name>
</gene>
<organism evidence="1 2">
    <name type="scientific">Solanum commersonii</name>
    <name type="common">Commerson's wild potato</name>
    <name type="synonym">Commerson's nightshade</name>
    <dbReference type="NCBI Taxonomy" id="4109"/>
    <lineage>
        <taxon>Eukaryota</taxon>
        <taxon>Viridiplantae</taxon>
        <taxon>Streptophyta</taxon>
        <taxon>Embryophyta</taxon>
        <taxon>Tracheophyta</taxon>
        <taxon>Spermatophyta</taxon>
        <taxon>Magnoliopsida</taxon>
        <taxon>eudicotyledons</taxon>
        <taxon>Gunneridae</taxon>
        <taxon>Pentapetalae</taxon>
        <taxon>asterids</taxon>
        <taxon>lamiids</taxon>
        <taxon>Solanales</taxon>
        <taxon>Solanaceae</taxon>
        <taxon>Solanoideae</taxon>
        <taxon>Solaneae</taxon>
        <taxon>Solanum</taxon>
    </lineage>
</organism>
<dbReference type="OrthoDB" id="1305336at2759"/>
<sequence length="119" mass="13829">MSTIPFLPYRPPNASRNDLPPVLLPISIPNTPPIVQQCQSRTRYYPSFSQNTKEHGPQLTRERAVCFLSKKWLTFRGMPLGNKHKDVEIWGNIVEKTEKYLFEVKCFTWLAVRIACLTH</sequence>